<accession>A0A517N942</accession>
<reference evidence="2 3" key="1">
    <citation type="submission" date="2019-02" db="EMBL/GenBank/DDBJ databases">
        <title>Deep-cultivation of Planctomycetes and their phenomic and genomic characterization uncovers novel biology.</title>
        <authorList>
            <person name="Wiegand S."/>
            <person name="Jogler M."/>
            <person name="Boedeker C."/>
            <person name="Pinto D."/>
            <person name="Vollmers J."/>
            <person name="Rivas-Marin E."/>
            <person name="Kohn T."/>
            <person name="Peeters S.H."/>
            <person name="Heuer A."/>
            <person name="Rast P."/>
            <person name="Oberbeckmann S."/>
            <person name="Bunk B."/>
            <person name="Jeske O."/>
            <person name="Meyerdierks A."/>
            <person name="Storesund J.E."/>
            <person name="Kallscheuer N."/>
            <person name="Luecker S."/>
            <person name="Lage O.M."/>
            <person name="Pohl T."/>
            <person name="Merkel B.J."/>
            <person name="Hornburger P."/>
            <person name="Mueller R.-W."/>
            <person name="Bruemmer F."/>
            <person name="Labrenz M."/>
            <person name="Spormann A.M."/>
            <person name="Op den Camp H."/>
            <person name="Overmann J."/>
            <person name="Amann R."/>
            <person name="Jetten M.S.M."/>
            <person name="Mascher T."/>
            <person name="Medema M.H."/>
            <person name="Devos D.P."/>
            <person name="Kaster A.-K."/>
            <person name="Ovreas L."/>
            <person name="Rohde M."/>
            <person name="Galperin M.Y."/>
            <person name="Jogler C."/>
        </authorList>
    </citation>
    <scope>NUCLEOTIDE SEQUENCE [LARGE SCALE GENOMIC DNA]</scope>
    <source>
        <strain evidence="2 3">K22_7</strain>
    </source>
</reference>
<proteinExistence type="predicted"/>
<evidence type="ECO:0000313" key="3">
    <source>
        <dbReference type="Proteomes" id="UP000318538"/>
    </source>
</evidence>
<keyword evidence="1" id="KW-0472">Membrane</keyword>
<dbReference type="Pfam" id="PF14102">
    <property type="entry name" value="Caps_synth_CapC"/>
    <property type="match status" value="1"/>
</dbReference>
<dbReference type="KEGG" id="rlc:K227x_20400"/>
<dbReference type="PRINTS" id="PR01759">
    <property type="entry name" value="CAPSULEPROTC"/>
</dbReference>
<organism evidence="2 3">
    <name type="scientific">Rubripirellula lacrimiformis</name>
    <dbReference type="NCBI Taxonomy" id="1930273"/>
    <lineage>
        <taxon>Bacteria</taxon>
        <taxon>Pseudomonadati</taxon>
        <taxon>Planctomycetota</taxon>
        <taxon>Planctomycetia</taxon>
        <taxon>Pirellulales</taxon>
        <taxon>Pirellulaceae</taxon>
        <taxon>Rubripirellula</taxon>
    </lineage>
</organism>
<dbReference type="Proteomes" id="UP000318538">
    <property type="component" value="Chromosome"/>
</dbReference>
<dbReference type="RefSeq" id="WP_145169299.1">
    <property type="nucleotide sequence ID" value="NZ_CP036525.1"/>
</dbReference>
<keyword evidence="3" id="KW-1185">Reference proteome</keyword>
<name>A0A517N942_9BACT</name>
<dbReference type="NCBIfam" id="TIGR04011">
    <property type="entry name" value="poly_gGlu_PgsC"/>
    <property type="match status" value="1"/>
</dbReference>
<dbReference type="OrthoDB" id="48792at2"/>
<dbReference type="AlphaFoldDB" id="A0A517N942"/>
<feature type="transmembrane region" description="Helical" evidence="1">
    <location>
        <begin position="74"/>
        <end position="96"/>
    </location>
</feature>
<feature type="transmembrane region" description="Helical" evidence="1">
    <location>
        <begin position="108"/>
        <end position="127"/>
    </location>
</feature>
<evidence type="ECO:0000313" key="2">
    <source>
        <dbReference type="EMBL" id="QDT03656.1"/>
    </source>
</evidence>
<feature type="transmembrane region" description="Helical" evidence="1">
    <location>
        <begin position="39"/>
        <end position="62"/>
    </location>
</feature>
<feature type="transmembrane region" description="Helical" evidence="1">
    <location>
        <begin position="139"/>
        <end position="157"/>
    </location>
</feature>
<dbReference type="InterPro" id="IPR008338">
    <property type="entry name" value="Capsule_biosynth_CapC"/>
</dbReference>
<dbReference type="GO" id="GO:0045227">
    <property type="term" value="P:capsule polysaccharide biosynthetic process"/>
    <property type="evidence" value="ECO:0007669"/>
    <property type="project" value="InterPro"/>
</dbReference>
<dbReference type="EMBL" id="CP036525">
    <property type="protein sequence ID" value="QDT03656.1"/>
    <property type="molecule type" value="Genomic_DNA"/>
</dbReference>
<keyword evidence="1" id="KW-1133">Transmembrane helix</keyword>
<protein>
    <submittedName>
        <fullName evidence="2">Capsule biosynthesis protein CapC</fullName>
    </submittedName>
</protein>
<keyword evidence="1" id="KW-0812">Transmembrane</keyword>
<evidence type="ECO:0000256" key="1">
    <source>
        <dbReference type="SAM" id="Phobius"/>
    </source>
</evidence>
<dbReference type="GO" id="GO:0016020">
    <property type="term" value="C:membrane"/>
    <property type="evidence" value="ECO:0007669"/>
    <property type="project" value="InterPro"/>
</dbReference>
<sequence length="158" mass="16470">MEWVAVSIGLGLIVSLLFTEAFGLSVGGMIVPGYLALHFAQPMTVVLTIAAAVATWGIVRAVSRHAIVFGRRRVVLTMLIGFAVGEGMRMALAWSISGSGPEATTSGSMAGVTVVGFVIPGLVALWIDRTSILQTLSPLFAASGLVHLTLIVLGMQSF</sequence>
<gene>
    <name evidence="2" type="primary">capC_1</name>
    <name evidence="2" type="ORF">K227x_20400</name>
</gene>